<reference evidence="1" key="1">
    <citation type="journal article" date="2021" name="Proc. Natl. Acad. Sci. U.S.A.">
        <title>A Catalog of Tens of Thousands of Viruses from Human Metagenomes Reveals Hidden Associations with Chronic Diseases.</title>
        <authorList>
            <person name="Tisza M.J."/>
            <person name="Buck C.B."/>
        </authorList>
    </citation>
    <scope>NUCLEOTIDE SEQUENCE</scope>
    <source>
        <strain evidence="1">Ctxdc10</strain>
    </source>
</reference>
<protein>
    <recommendedName>
        <fullName evidence="2">DUF2693 domain-containing protein</fullName>
    </recommendedName>
</protein>
<evidence type="ECO:0008006" key="2">
    <source>
        <dbReference type="Google" id="ProtNLM"/>
    </source>
</evidence>
<proteinExistence type="predicted"/>
<dbReference type="Pfam" id="PF10902">
    <property type="entry name" value="WYL_2"/>
    <property type="match status" value="1"/>
</dbReference>
<dbReference type="InterPro" id="IPR024401">
    <property type="entry name" value="WYL_prot"/>
</dbReference>
<sequence>MKPTDLSNIMCMAWRFYRTTRQAFGECLKLAWRNFCLVRKMHTEVVRFYFRKVDGTLREAWGTLRSDIVPPVEGNDTRKKNDTVQVYYDTERQEWRCFKRLNLI</sequence>
<evidence type="ECO:0000313" key="1">
    <source>
        <dbReference type="EMBL" id="DAF85082.1"/>
    </source>
</evidence>
<organism evidence="1">
    <name type="scientific">Siphoviridae sp. ctxdc10</name>
    <dbReference type="NCBI Taxonomy" id="2825740"/>
    <lineage>
        <taxon>Viruses</taxon>
        <taxon>Duplodnaviria</taxon>
        <taxon>Heunggongvirae</taxon>
        <taxon>Uroviricota</taxon>
        <taxon>Caudoviricetes</taxon>
    </lineage>
</organism>
<name>A0A8S5TS98_9CAUD</name>
<dbReference type="EMBL" id="BK015918">
    <property type="protein sequence ID" value="DAF85082.1"/>
    <property type="molecule type" value="Genomic_DNA"/>
</dbReference>
<accession>A0A8S5TS98</accession>